<dbReference type="OrthoDB" id="9795016at2"/>
<dbReference type="Proteomes" id="UP000005496">
    <property type="component" value="Unassembled WGS sequence"/>
</dbReference>
<dbReference type="eggNOG" id="COG0859">
    <property type="taxonomic scope" value="Bacteria"/>
</dbReference>
<accession>D6SRN0</accession>
<evidence type="ECO:0000313" key="4">
    <source>
        <dbReference type="Proteomes" id="UP000005496"/>
    </source>
</evidence>
<dbReference type="AlphaFoldDB" id="D6SRN0"/>
<sequence>MDQTLTFKNSLMKKLPSDNIILTHKGALGDFLLAWPAFLSIRTFFSQAEIFWHGRDDFLPWLRPLNIKKVPHRTASALDGLYSRSTWPESLRKSTVFWFGLDRVTIACSHPQLFFLTAVDFARKRHVRYNYLYQLEKLGISFYRNWQESWKDMFAKQDTQDLALIFPGSGNPAKNWPVKNFIWAGKRFQSAGLKPLLVLGPAEEKNGISESSLQQTTCSSLEDLQGLILKSRVLLGNDSGPMHLGAMFSKPGLVLFGPTPLYMWRPQGMRVLKSPAHCAPCSKTARVQCQEPTCMQAITREKVQAWMDKFLYCQRTGL</sequence>
<dbReference type="CDD" id="cd03789">
    <property type="entry name" value="GT9_LPS_heptosyltransferase"/>
    <property type="match status" value="1"/>
</dbReference>
<protein>
    <submittedName>
        <fullName evidence="3">Glycosyl transferase family 9</fullName>
    </submittedName>
</protein>
<dbReference type="PANTHER" id="PTHR30160">
    <property type="entry name" value="TETRAACYLDISACCHARIDE 4'-KINASE-RELATED"/>
    <property type="match status" value="1"/>
</dbReference>
<proteinExistence type="predicted"/>
<dbReference type="GO" id="GO:0009244">
    <property type="term" value="P:lipopolysaccharide core region biosynthetic process"/>
    <property type="evidence" value="ECO:0007669"/>
    <property type="project" value="TreeGrafter"/>
</dbReference>
<gene>
    <name evidence="3" type="ORF">Dthio_PD0674</name>
</gene>
<dbReference type="InterPro" id="IPR051199">
    <property type="entry name" value="LPS_LOS_Heptosyltrfase"/>
</dbReference>
<dbReference type="Pfam" id="PF01075">
    <property type="entry name" value="Glyco_transf_9"/>
    <property type="match status" value="1"/>
</dbReference>
<dbReference type="EMBL" id="ACJN02000003">
    <property type="protein sequence ID" value="EFI33346.1"/>
    <property type="molecule type" value="Genomic_DNA"/>
</dbReference>
<keyword evidence="1" id="KW-0328">Glycosyltransferase</keyword>
<dbReference type="GO" id="GO:0005829">
    <property type="term" value="C:cytosol"/>
    <property type="evidence" value="ECO:0007669"/>
    <property type="project" value="TreeGrafter"/>
</dbReference>
<dbReference type="SUPFAM" id="SSF53756">
    <property type="entry name" value="UDP-Glycosyltransferase/glycogen phosphorylase"/>
    <property type="match status" value="1"/>
</dbReference>
<evidence type="ECO:0000313" key="3">
    <source>
        <dbReference type="EMBL" id="EFI33346.1"/>
    </source>
</evidence>
<dbReference type="GO" id="GO:0008713">
    <property type="term" value="F:ADP-heptose-lipopolysaccharide heptosyltransferase activity"/>
    <property type="evidence" value="ECO:0007669"/>
    <property type="project" value="TreeGrafter"/>
</dbReference>
<evidence type="ECO:0000256" key="2">
    <source>
        <dbReference type="ARBA" id="ARBA00022679"/>
    </source>
</evidence>
<organism evidence="3 4">
    <name type="scientific">Desulfonatronospira thiodismutans ASO3-1</name>
    <dbReference type="NCBI Taxonomy" id="555779"/>
    <lineage>
        <taxon>Bacteria</taxon>
        <taxon>Pseudomonadati</taxon>
        <taxon>Thermodesulfobacteriota</taxon>
        <taxon>Desulfovibrionia</taxon>
        <taxon>Desulfovibrionales</taxon>
        <taxon>Desulfonatronovibrionaceae</taxon>
        <taxon>Desulfonatronospira</taxon>
    </lineage>
</organism>
<keyword evidence="2 3" id="KW-0808">Transferase</keyword>
<keyword evidence="4" id="KW-1185">Reference proteome</keyword>
<comment type="caution">
    <text evidence="3">The sequence shown here is derived from an EMBL/GenBank/DDBJ whole genome shotgun (WGS) entry which is preliminary data.</text>
</comment>
<reference evidence="3" key="1">
    <citation type="submission" date="2010-05" db="EMBL/GenBank/DDBJ databases">
        <title>The draft genome of Desulfonatronospira thiodismutans ASO3-1.</title>
        <authorList>
            <consortium name="US DOE Joint Genome Institute (JGI-PGF)"/>
            <person name="Lucas S."/>
            <person name="Copeland A."/>
            <person name="Lapidus A."/>
            <person name="Cheng J.-F."/>
            <person name="Bruce D."/>
            <person name="Goodwin L."/>
            <person name="Pitluck S."/>
            <person name="Chertkov O."/>
            <person name="Brettin T."/>
            <person name="Detter J.C."/>
            <person name="Han C."/>
            <person name="Land M.L."/>
            <person name="Hauser L."/>
            <person name="Kyrpides N."/>
            <person name="Mikhailova N."/>
            <person name="Muyzer G."/>
            <person name="Woyke T."/>
        </authorList>
    </citation>
    <scope>NUCLEOTIDE SEQUENCE [LARGE SCALE GENOMIC DNA]</scope>
    <source>
        <strain evidence="3">ASO3-1</strain>
    </source>
</reference>
<dbReference type="Gene3D" id="3.40.50.2000">
    <property type="entry name" value="Glycogen Phosphorylase B"/>
    <property type="match status" value="1"/>
</dbReference>
<evidence type="ECO:0000256" key="1">
    <source>
        <dbReference type="ARBA" id="ARBA00022676"/>
    </source>
</evidence>
<name>D6SRN0_9BACT</name>
<dbReference type="InterPro" id="IPR002201">
    <property type="entry name" value="Glyco_trans_9"/>
</dbReference>
<dbReference type="RefSeq" id="WP_008870704.1">
    <property type="nucleotide sequence ID" value="NZ_ACJN02000003.1"/>
</dbReference>